<dbReference type="InterPro" id="IPR002523">
    <property type="entry name" value="MgTranspt_CorA/ZnTranspt_ZntB"/>
</dbReference>
<evidence type="ECO:0000256" key="12">
    <source>
        <dbReference type="SAM" id="Phobius"/>
    </source>
</evidence>
<dbReference type="SUPFAM" id="SSF144083">
    <property type="entry name" value="Magnesium transport protein CorA, transmembrane region"/>
    <property type="match status" value="1"/>
</dbReference>
<comment type="similarity">
    <text evidence="2">Belongs to the CorA metal ion transporter (MIT) (TC 1.A.35) family.</text>
</comment>
<proteinExistence type="inferred from homology"/>
<keyword evidence="4" id="KW-1003">Cell membrane</keyword>
<reference evidence="13" key="1">
    <citation type="submission" date="2019-05" db="EMBL/GenBank/DDBJ databases">
        <authorList>
            <consortium name="Pathogen Informatics"/>
        </authorList>
    </citation>
    <scope>NUCLEOTIDE SEQUENCE [LARGE SCALE GENOMIC DNA]</scope>
    <source>
        <strain evidence="13">NCTC12965</strain>
    </source>
</reference>
<keyword evidence="7 12" id="KW-1133">Transmembrane helix</keyword>
<feature type="transmembrane region" description="Helical" evidence="12">
    <location>
        <begin position="79"/>
        <end position="96"/>
    </location>
</feature>
<keyword evidence="5 12" id="KW-0812">Transmembrane</keyword>
<accession>A0A4U9U1M9</accession>
<evidence type="ECO:0000256" key="10">
    <source>
        <dbReference type="ARBA" id="ARBA00034269"/>
    </source>
</evidence>
<protein>
    <submittedName>
        <fullName evidence="13">Magnesium transport protein CorA</fullName>
    </submittedName>
</protein>
<dbReference type="SUPFAM" id="SSF143865">
    <property type="entry name" value="CorA soluble domain-like"/>
    <property type="match status" value="1"/>
</dbReference>
<dbReference type="PANTHER" id="PTHR46494">
    <property type="entry name" value="CORA FAMILY METAL ION TRANSPORTER (EUROFUNG)"/>
    <property type="match status" value="1"/>
</dbReference>
<sequence length="105" mass="11995">MRAYVRDVQDHTRQVASTIDDMREMLTNAMHVNLALVTVKQNEVVKRLAGWGAILAIPTVIFSLYGMNFSDMPELKFPWAYHTTLGVTVAGCFFLYQKLKRSGWL</sequence>
<keyword evidence="3" id="KW-0813">Transport</keyword>
<dbReference type="Pfam" id="PF01544">
    <property type="entry name" value="CorA"/>
    <property type="match status" value="1"/>
</dbReference>
<dbReference type="PANTHER" id="PTHR46494:SF1">
    <property type="entry name" value="CORA FAMILY METAL ION TRANSPORTER (EUROFUNG)"/>
    <property type="match status" value="1"/>
</dbReference>
<evidence type="ECO:0000256" key="5">
    <source>
        <dbReference type="ARBA" id="ARBA00022692"/>
    </source>
</evidence>
<gene>
    <name evidence="13" type="primary">corA_1</name>
    <name evidence="13" type="ORF">NCTC12965_01604</name>
</gene>
<comment type="function">
    <text evidence="11">Mediates influx of magnesium ions. Alternates between open and closed states. Activated by low cytoplasmic Mg(2+) levels. Inactive when cytoplasmic Mg(2+) levels are high.</text>
</comment>
<evidence type="ECO:0000313" key="13">
    <source>
        <dbReference type="EMBL" id="VTR22764.1"/>
    </source>
</evidence>
<dbReference type="GO" id="GO:0015087">
    <property type="term" value="F:cobalt ion transmembrane transporter activity"/>
    <property type="evidence" value="ECO:0007669"/>
    <property type="project" value="TreeGrafter"/>
</dbReference>
<dbReference type="InterPro" id="IPR045861">
    <property type="entry name" value="CorA_cytoplasmic_dom"/>
</dbReference>
<keyword evidence="6" id="KW-0460">Magnesium</keyword>
<dbReference type="GO" id="GO:0000287">
    <property type="term" value="F:magnesium ion binding"/>
    <property type="evidence" value="ECO:0007669"/>
    <property type="project" value="TreeGrafter"/>
</dbReference>
<comment type="subcellular location">
    <subcellularLocation>
        <location evidence="1">Cell membrane</location>
        <topology evidence="1">Multi-pass membrane protein</topology>
    </subcellularLocation>
</comment>
<evidence type="ECO:0000256" key="4">
    <source>
        <dbReference type="ARBA" id="ARBA00022475"/>
    </source>
</evidence>
<dbReference type="GO" id="GO:0050897">
    <property type="term" value="F:cobalt ion binding"/>
    <property type="evidence" value="ECO:0007669"/>
    <property type="project" value="TreeGrafter"/>
</dbReference>
<comment type="catalytic activity">
    <reaction evidence="10">
        <text>Mg(2+)(in) = Mg(2+)(out)</text>
        <dbReference type="Rhea" id="RHEA:29827"/>
        <dbReference type="ChEBI" id="CHEBI:18420"/>
    </reaction>
</comment>
<dbReference type="GO" id="GO:0015095">
    <property type="term" value="F:magnesium ion transmembrane transporter activity"/>
    <property type="evidence" value="ECO:0007669"/>
    <property type="project" value="TreeGrafter"/>
</dbReference>
<evidence type="ECO:0000256" key="9">
    <source>
        <dbReference type="ARBA" id="ARBA00023136"/>
    </source>
</evidence>
<organism evidence="13">
    <name type="scientific">Serratia fonticola</name>
    <dbReference type="NCBI Taxonomy" id="47917"/>
    <lineage>
        <taxon>Bacteria</taxon>
        <taxon>Pseudomonadati</taxon>
        <taxon>Pseudomonadota</taxon>
        <taxon>Gammaproteobacteria</taxon>
        <taxon>Enterobacterales</taxon>
        <taxon>Yersiniaceae</taxon>
        <taxon>Serratia</taxon>
    </lineage>
</organism>
<evidence type="ECO:0000256" key="8">
    <source>
        <dbReference type="ARBA" id="ARBA00023065"/>
    </source>
</evidence>
<evidence type="ECO:0000256" key="6">
    <source>
        <dbReference type="ARBA" id="ARBA00022842"/>
    </source>
</evidence>
<keyword evidence="8" id="KW-0406">Ion transport</keyword>
<evidence type="ECO:0000256" key="11">
    <source>
        <dbReference type="ARBA" id="ARBA00045497"/>
    </source>
</evidence>
<evidence type="ECO:0000256" key="1">
    <source>
        <dbReference type="ARBA" id="ARBA00004651"/>
    </source>
</evidence>
<feature type="transmembrane region" description="Helical" evidence="12">
    <location>
        <begin position="48"/>
        <end position="67"/>
    </location>
</feature>
<dbReference type="GO" id="GO:0005886">
    <property type="term" value="C:plasma membrane"/>
    <property type="evidence" value="ECO:0007669"/>
    <property type="project" value="UniProtKB-SubCell"/>
</dbReference>
<evidence type="ECO:0000256" key="2">
    <source>
        <dbReference type="ARBA" id="ARBA00009765"/>
    </source>
</evidence>
<evidence type="ECO:0000256" key="3">
    <source>
        <dbReference type="ARBA" id="ARBA00022448"/>
    </source>
</evidence>
<evidence type="ECO:0000256" key="7">
    <source>
        <dbReference type="ARBA" id="ARBA00022989"/>
    </source>
</evidence>
<dbReference type="EMBL" id="CABEEZ010000029">
    <property type="protein sequence ID" value="VTR22764.1"/>
    <property type="molecule type" value="Genomic_DNA"/>
</dbReference>
<dbReference type="Gene3D" id="1.20.58.340">
    <property type="entry name" value="Magnesium transport protein CorA, transmembrane region"/>
    <property type="match status" value="2"/>
</dbReference>
<name>A0A4U9U1M9_SERFO</name>
<dbReference type="InterPro" id="IPR045863">
    <property type="entry name" value="CorA_TM1_TM2"/>
</dbReference>
<keyword evidence="9 12" id="KW-0472">Membrane</keyword>
<dbReference type="FunFam" id="1.20.58.340:FF:000004">
    <property type="entry name" value="Magnesium transport protein CorA"/>
    <property type="match status" value="1"/>
</dbReference>
<dbReference type="AlphaFoldDB" id="A0A4U9U1M9"/>